<organism evidence="1">
    <name type="scientific">uncultured marine thaumarchaeote SAT1000_50_F07</name>
    <dbReference type="NCBI Taxonomy" id="1456417"/>
    <lineage>
        <taxon>Archaea</taxon>
        <taxon>Nitrososphaerota</taxon>
        <taxon>environmental samples</taxon>
    </lineage>
</organism>
<sequence>MSEKTDYYRLTIEGEKGTEWICGCFETKDGFFKFCDEHKDTLHKAIIAQIDELDTTRVVK</sequence>
<dbReference type="AlphaFoldDB" id="A0A075IEF7"/>
<protein>
    <submittedName>
        <fullName evidence="1">Uncharacterized protein</fullName>
    </submittedName>
</protein>
<evidence type="ECO:0000313" key="1">
    <source>
        <dbReference type="EMBL" id="AIF25332.1"/>
    </source>
</evidence>
<name>A0A075IEF7_9ARCH</name>
<reference evidence="1" key="1">
    <citation type="journal article" date="2014" name="Genome Biol. Evol.">
        <title>Pangenome evidence for extensive interdomain horizontal transfer affecting lineage core and shell genes in uncultured planktonic thaumarchaeota and euryarchaeota.</title>
        <authorList>
            <person name="Deschamps P."/>
            <person name="Zivanovic Y."/>
            <person name="Moreira D."/>
            <person name="Rodriguez-Valera F."/>
            <person name="Lopez-Garcia P."/>
        </authorList>
    </citation>
    <scope>NUCLEOTIDE SEQUENCE</scope>
</reference>
<accession>A0A075IEF7</accession>
<dbReference type="EMBL" id="KF901287">
    <property type="protein sequence ID" value="AIF25332.1"/>
    <property type="molecule type" value="Genomic_DNA"/>
</dbReference>
<proteinExistence type="predicted"/>